<dbReference type="EMBL" id="FUIG01000041">
    <property type="protein sequence ID" value="SJM33008.1"/>
    <property type="molecule type" value="Genomic_DNA"/>
</dbReference>
<proteinExistence type="predicted"/>
<keyword evidence="2" id="KW-1185">Reference proteome</keyword>
<sequence length="118" mass="12893">MSADPLHDRLSRLVTKTAGAEAIGPGGWWVGDVAGERQVLDDLAGGRLHWRQAHSAALSGLDALKSGDHDLADAWAWTATDLYVAALEAFLHRVRPKEKPLLTRPAGRRGRPRKKIKD</sequence>
<protein>
    <submittedName>
        <fullName evidence="1">Uncharacterized protein</fullName>
    </submittedName>
</protein>
<organism evidence="1 2">
    <name type="scientific">Mesorhizobium delmotii</name>
    <dbReference type="NCBI Taxonomy" id="1631247"/>
    <lineage>
        <taxon>Bacteria</taxon>
        <taxon>Pseudomonadati</taxon>
        <taxon>Pseudomonadota</taxon>
        <taxon>Alphaproteobacteria</taxon>
        <taxon>Hyphomicrobiales</taxon>
        <taxon>Phyllobacteriaceae</taxon>
        <taxon>Mesorhizobium</taxon>
    </lineage>
</organism>
<dbReference type="AlphaFoldDB" id="A0A2P9APC1"/>
<accession>A0A2P9APC1</accession>
<gene>
    <name evidence="1" type="ORF">BQ8482_330143</name>
</gene>
<evidence type="ECO:0000313" key="1">
    <source>
        <dbReference type="EMBL" id="SJM33008.1"/>
    </source>
</evidence>
<evidence type="ECO:0000313" key="2">
    <source>
        <dbReference type="Proteomes" id="UP000245698"/>
    </source>
</evidence>
<dbReference type="RefSeq" id="WP_133254818.1">
    <property type="nucleotide sequence ID" value="NZ_FUIG01000041.1"/>
</dbReference>
<dbReference type="Proteomes" id="UP000245698">
    <property type="component" value="Unassembled WGS sequence"/>
</dbReference>
<name>A0A2P9APC1_9HYPH</name>
<reference evidence="2" key="1">
    <citation type="submission" date="2016-12" db="EMBL/GenBank/DDBJ databases">
        <authorList>
            <person name="Brunel B."/>
        </authorList>
    </citation>
    <scope>NUCLEOTIDE SEQUENCE [LARGE SCALE GENOMIC DNA]</scope>
</reference>